<evidence type="ECO:0000313" key="2">
    <source>
        <dbReference type="EMBL" id="GFU56983.1"/>
    </source>
</evidence>
<feature type="region of interest" description="Disordered" evidence="1">
    <location>
        <begin position="1"/>
        <end position="81"/>
    </location>
</feature>
<name>A0A8X6QZ17_NEPPI</name>
<gene>
    <name evidence="2" type="ORF">NPIL_399041</name>
</gene>
<accession>A0A8X6QZ17</accession>
<dbReference type="AlphaFoldDB" id="A0A8X6QZ17"/>
<evidence type="ECO:0000256" key="1">
    <source>
        <dbReference type="SAM" id="MobiDB-lite"/>
    </source>
</evidence>
<dbReference type="Proteomes" id="UP000887013">
    <property type="component" value="Unassembled WGS sequence"/>
</dbReference>
<evidence type="ECO:0000313" key="3">
    <source>
        <dbReference type="Proteomes" id="UP000887013"/>
    </source>
</evidence>
<feature type="compositionally biased region" description="Basic and acidic residues" evidence="1">
    <location>
        <begin position="1"/>
        <end position="16"/>
    </location>
</feature>
<dbReference type="EMBL" id="BMAW01039738">
    <property type="protein sequence ID" value="GFU56983.1"/>
    <property type="molecule type" value="Genomic_DNA"/>
</dbReference>
<organism evidence="2 3">
    <name type="scientific">Nephila pilipes</name>
    <name type="common">Giant wood spider</name>
    <name type="synonym">Nephila maculata</name>
    <dbReference type="NCBI Taxonomy" id="299642"/>
    <lineage>
        <taxon>Eukaryota</taxon>
        <taxon>Metazoa</taxon>
        <taxon>Ecdysozoa</taxon>
        <taxon>Arthropoda</taxon>
        <taxon>Chelicerata</taxon>
        <taxon>Arachnida</taxon>
        <taxon>Araneae</taxon>
        <taxon>Araneomorphae</taxon>
        <taxon>Entelegynae</taxon>
        <taxon>Araneoidea</taxon>
        <taxon>Nephilidae</taxon>
        <taxon>Nephila</taxon>
    </lineage>
</organism>
<proteinExistence type="predicted"/>
<reference evidence="2" key="1">
    <citation type="submission" date="2020-08" db="EMBL/GenBank/DDBJ databases">
        <title>Multicomponent nature underlies the extraordinary mechanical properties of spider dragline silk.</title>
        <authorList>
            <person name="Kono N."/>
            <person name="Nakamura H."/>
            <person name="Mori M."/>
            <person name="Yoshida Y."/>
            <person name="Ohtoshi R."/>
            <person name="Malay A.D."/>
            <person name="Moran D.A.P."/>
            <person name="Tomita M."/>
            <person name="Numata K."/>
            <person name="Arakawa K."/>
        </authorList>
    </citation>
    <scope>NUCLEOTIDE SEQUENCE</scope>
</reference>
<comment type="caution">
    <text evidence="2">The sequence shown here is derived from an EMBL/GenBank/DDBJ whole genome shotgun (WGS) entry which is preliminary data.</text>
</comment>
<sequence length="81" mass="9007">MKHEMRSSSRASDSRRTRSKLRRSVTTNPAEQVKPGLHPPSAKETTPHVQDMATTGLVQGPHHGEEKISNNVGAVHRNQKF</sequence>
<dbReference type="OrthoDB" id="10471424at2759"/>
<feature type="compositionally biased region" description="Polar residues" evidence="1">
    <location>
        <begin position="43"/>
        <end position="57"/>
    </location>
</feature>
<keyword evidence="3" id="KW-1185">Reference proteome</keyword>
<protein>
    <submittedName>
        <fullName evidence="2">Uncharacterized protein</fullName>
    </submittedName>
</protein>